<comment type="caution">
    <text evidence="2">The sequence shown here is derived from an EMBL/GenBank/DDBJ whole genome shotgun (WGS) entry which is preliminary data.</text>
</comment>
<accession>A0A9W8RFT1</accession>
<reference evidence="2" key="1">
    <citation type="submission" date="2022-09" db="EMBL/GenBank/DDBJ databases">
        <title>Fusarium specimens isolated from Avocado Roots.</title>
        <authorList>
            <person name="Stajich J."/>
            <person name="Roper C."/>
            <person name="Heimlech-Rivalta G."/>
        </authorList>
    </citation>
    <scope>NUCLEOTIDE SEQUENCE</scope>
    <source>
        <strain evidence="2">A02</strain>
    </source>
</reference>
<feature type="region of interest" description="Disordered" evidence="1">
    <location>
        <begin position="73"/>
        <end position="95"/>
    </location>
</feature>
<evidence type="ECO:0000313" key="2">
    <source>
        <dbReference type="EMBL" id="KAJ4197380.1"/>
    </source>
</evidence>
<keyword evidence="3" id="KW-1185">Reference proteome</keyword>
<dbReference type="EMBL" id="JAOQAV010000001">
    <property type="protein sequence ID" value="KAJ4197380.1"/>
    <property type="molecule type" value="Genomic_DNA"/>
</dbReference>
<organism evidence="2 3">
    <name type="scientific">Fusarium falciforme</name>
    <dbReference type="NCBI Taxonomy" id="195108"/>
    <lineage>
        <taxon>Eukaryota</taxon>
        <taxon>Fungi</taxon>
        <taxon>Dikarya</taxon>
        <taxon>Ascomycota</taxon>
        <taxon>Pezizomycotina</taxon>
        <taxon>Sordariomycetes</taxon>
        <taxon>Hypocreomycetidae</taxon>
        <taxon>Hypocreales</taxon>
        <taxon>Nectriaceae</taxon>
        <taxon>Fusarium</taxon>
        <taxon>Fusarium solani species complex</taxon>
    </lineage>
</organism>
<sequence length="142" mass="16350">MELSPLGTWIPPIFPAFSHLRMFEWMHYRLWAKSTSRILETDPWFDTDIWESHDCVSPLKLRPKPWLDKKQEDTSFMAASEEQRATDLGDEQESRPMQHHAGFLTLVTRVNVHSGPMTQTTGSGTQSWVATCIPHRSKRGIG</sequence>
<dbReference type="AlphaFoldDB" id="A0A9W8RFT1"/>
<feature type="compositionally biased region" description="Basic and acidic residues" evidence="1">
    <location>
        <begin position="81"/>
        <end position="95"/>
    </location>
</feature>
<gene>
    <name evidence="2" type="ORF">NW755_000071</name>
</gene>
<dbReference type="Proteomes" id="UP001152087">
    <property type="component" value="Unassembled WGS sequence"/>
</dbReference>
<name>A0A9W8RFT1_9HYPO</name>
<evidence type="ECO:0000313" key="3">
    <source>
        <dbReference type="Proteomes" id="UP001152087"/>
    </source>
</evidence>
<evidence type="ECO:0000256" key="1">
    <source>
        <dbReference type="SAM" id="MobiDB-lite"/>
    </source>
</evidence>
<proteinExistence type="predicted"/>
<protein>
    <submittedName>
        <fullName evidence="2">Uncharacterized protein</fullName>
    </submittedName>
</protein>